<protein>
    <submittedName>
        <fullName evidence="1">Uncharacterized protein</fullName>
    </submittedName>
</protein>
<evidence type="ECO:0000313" key="1">
    <source>
        <dbReference type="EMBL" id="JAH62263.1"/>
    </source>
</evidence>
<dbReference type="AlphaFoldDB" id="A0A0E9UBF0"/>
<reference evidence="1" key="1">
    <citation type="submission" date="2014-11" db="EMBL/GenBank/DDBJ databases">
        <authorList>
            <person name="Amaro Gonzalez C."/>
        </authorList>
    </citation>
    <scope>NUCLEOTIDE SEQUENCE</scope>
</reference>
<organism evidence="1">
    <name type="scientific">Anguilla anguilla</name>
    <name type="common">European freshwater eel</name>
    <name type="synonym">Muraena anguilla</name>
    <dbReference type="NCBI Taxonomy" id="7936"/>
    <lineage>
        <taxon>Eukaryota</taxon>
        <taxon>Metazoa</taxon>
        <taxon>Chordata</taxon>
        <taxon>Craniata</taxon>
        <taxon>Vertebrata</taxon>
        <taxon>Euteleostomi</taxon>
        <taxon>Actinopterygii</taxon>
        <taxon>Neopterygii</taxon>
        <taxon>Teleostei</taxon>
        <taxon>Anguilliformes</taxon>
        <taxon>Anguillidae</taxon>
        <taxon>Anguilla</taxon>
    </lineage>
</organism>
<accession>A0A0E9UBF0</accession>
<dbReference type="EMBL" id="GBXM01046314">
    <property type="protein sequence ID" value="JAH62263.1"/>
    <property type="molecule type" value="Transcribed_RNA"/>
</dbReference>
<reference evidence="1" key="2">
    <citation type="journal article" date="2015" name="Fish Shellfish Immunol.">
        <title>Early steps in the European eel (Anguilla anguilla)-Vibrio vulnificus interaction in the gills: Role of the RtxA13 toxin.</title>
        <authorList>
            <person name="Callol A."/>
            <person name="Pajuelo D."/>
            <person name="Ebbesson L."/>
            <person name="Teles M."/>
            <person name="MacKenzie S."/>
            <person name="Amaro C."/>
        </authorList>
    </citation>
    <scope>NUCLEOTIDE SEQUENCE</scope>
</reference>
<proteinExistence type="predicted"/>
<name>A0A0E9UBF0_ANGAN</name>
<sequence length="35" mass="3925">MTLLRANHVTSVINMASCVSQTMCIVQHPHRGFLK</sequence>